<dbReference type="SUPFAM" id="SSF81606">
    <property type="entry name" value="PP2C-like"/>
    <property type="match status" value="1"/>
</dbReference>
<feature type="transmembrane region" description="Helical" evidence="2">
    <location>
        <begin position="91"/>
        <end position="113"/>
    </location>
</feature>
<dbReference type="SMART" id="SM00331">
    <property type="entry name" value="PP2C_SIG"/>
    <property type="match status" value="1"/>
</dbReference>
<dbReference type="InterPro" id="IPR052016">
    <property type="entry name" value="Bact_Sigma-Reg"/>
</dbReference>
<dbReference type="Gene3D" id="3.60.40.10">
    <property type="entry name" value="PPM-type phosphatase domain"/>
    <property type="match status" value="1"/>
</dbReference>
<dbReference type="Proteomes" id="UP001550348">
    <property type="component" value="Unassembled WGS sequence"/>
</dbReference>
<sequence>MLSGVRTQPFQSGRGPLSPGSRAGLGAALALLAIVSAVELADGRPAHYVALMVAAPFLAAALASWRVVLGVGLLATGIGAAFALAEQTASLVTAVNVAGIALATAIAGAVAAVRQRQSERIAELSRLASVAQQAVLRSLGPQVGTLAVAARYISSTATAEIGGDLYEAMDTPYGVRMIIGDVRGKGLDAVRLASIVLGSYRHVAYERADLRAVVTDLDRAVARNVGDEDFVTAALVEERGGTLTIVNCGHPPPLLLRRGAVIPLEPPAPAPPLGFMPVVRPRVERLEPGDRLLLFTDGLGEARRDGEFFPTADRAWRLLGHGTVADGLASLETALVEWVHGRLDDDIALVLMEYTGPRSAAAAPVPSWEVGAAES</sequence>
<name>A0ABV2VSL6_9ACTN</name>
<dbReference type="EC" id="3.1.3.16" evidence="4"/>
<dbReference type="GO" id="GO:0004722">
    <property type="term" value="F:protein serine/threonine phosphatase activity"/>
    <property type="evidence" value="ECO:0007669"/>
    <property type="project" value="UniProtKB-EC"/>
</dbReference>
<dbReference type="PANTHER" id="PTHR43156:SF2">
    <property type="entry name" value="STAGE II SPORULATION PROTEIN E"/>
    <property type="match status" value="1"/>
</dbReference>
<dbReference type="EMBL" id="JBEXRX010000128">
    <property type="protein sequence ID" value="MEU0155793.1"/>
    <property type="molecule type" value="Genomic_DNA"/>
</dbReference>
<evidence type="ECO:0000313" key="4">
    <source>
        <dbReference type="EMBL" id="MEU0155793.1"/>
    </source>
</evidence>
<protein>
    <submittedName>
        <fullName evidence="4">PP2C family protein-serine/threonine phosphatase</fullName>
        <ecNumber evidence="4">3.1.3.16</ecNumber>
    </submittedName>
</protein>
<keyword evidence="2" id="KW-1133">Transmembrane helix</keyword>
<dbReference type="Pfam" id="PF07228">
    <property type="entry name" value="SpoIIE"/>
    <property type="match status" value="1"/>
</dbReference>
<feature type="transmembrane region" description="Helical" evidence="2">
    <location>
        <begin position="68"/>
        <end position="85"/>
    </location>
</feature>
<keyword evidence="2" id="KW-0812">Transmembrane</keyword>
<evidence type="ECO:0000313" key="5">
    <source>
        <dbReference type="Proteomes" id="UP001550348"/>
    </source>
</evidence>
<keyword evidence="2" id="KW-0472">Membrane</keyword>
<keyword evidence="1 4" id="KW-0378">Hydrolase</keyword>
<organism evidence="4 5">
    <name type="scientific">Micromonospora fulviviridis</name>
    <dbReference type="NCBI Taxonomy" id="47860"/>
    <lineage>
        <taxon>Bacteria</taxon>
        <taxon>Bacillati</taxon>
        <taxon>Actinomycetota</taxon>
        <taxon>Actinomycetes</taxon>
        <taxon>Micromonosporales</taxon>
        <taxon>Micromonosporaceae</taxon>
        <taxon>Micromonospora</taxon>
    </lineage>
</organism>
<dbReference type="InterPro" id="IPR036457">
    <property type="entry name" value="PPM-type-like_dom_sf"/>
</dbReference>
<evidence type="ECO:0000259" key="3">
    <source>
        <dbReference type="SMART" id="SM00331"/>
    </source>
</evidence>
<evidence type="ECO:0000256" key="2">
    <source>
        <dbReference type="SAM" id="Phobius"/>
    </source>
</evidence>
<comment type="caution">
    <text evidence="4">The sequence shown here is derived from an EMBL/GenBank/DDBJ whole genome shotgun (WGS) entry which is preliminary data.</text>
</comment>
<gene>
    <name evidence="4" type="ORF">ABZ071_28645</name>
</gene>
<accession>A0ABV2VSL6</accession>
<keyword evidence="5" id="KW-1185">Reference proteome</keyword>
<proteinExistence type="predicted"/>
<dbReference type="InterPro" id="IPR001932">
    <property type="entry name" value="PPM-type_phosphatase-like_dom"/>
</dbReference>
<evidence type="ECO:0000256" key="1">
    <source>
        <dbReference type="ARBA" id="ARBA00022801"/>
    </source>
</evidence>
<dbReference type="RefSeq" id="WP_355667358.1">
    <property type="nucleotide sequence ID" value="NZ_JBEXRX010000128.1"/>
</dbReference>
<reference evidence="4 5" key="1">
    <citation type="submission" date="2024-06" db="EMBL/GenBank/DDBJ databases">
        <title>The Natural Products Discovery Center: Release of the First 8490 Sequenced Strains for Exploring Actinobacteria Biosynthetic Diversity.</title>
        <authorList>
            <person name="Kalkreuter E."/>
            <person name="Kautsar S.A."/>
            <person name="Yang D."/>
            <person name="Bader C.D."/>
            <person name="Teijaro C.N."/>
            <person name="Fluegel L."/>
            <person name="Davis C.M."/>
            <person name="Simpson J.R."/>
            <person name="Lauterbach L."/>
            <person name="Steele A.D."/>
            <person name="Gui C."/>
            <person name="Meng S."/>
            <person name="Li G."/>
            <person name="Viehrig K."/>
            <person name="Ye F."/>
            <person name="Su P."/>
            <person name="Kiefer A.F."/>
            <person name="Nichols A."/>
            <person name="Cepeda A.J."/>
            <person name="Yan W."/>
            <person name="Fan B."/>
            <person name="Jiang Y."/>
            <person name="Adhikari A."/>
            <person name="Zheng C.-J."/>
            <person name="Schuster L."/>
            <person name="Cowan T.M."/>
            <person name="Smanski M.J."/>
            <person name="Chevrette M.G."/>
            <person name="De Carvalho L.P.S."/>
            <person name="Shen B."/>
        </authorList>
    </citation>
    <scope>NUCLEOTIDE SEQUENCE [LARGE SCALE GENOMIC DNA]</scope>
    <source>
        <strain evidence="4 5">NPDC006286</strain>
    </source>
</reference>
<feature type="domain" description="PPM-type phosphatase" evidence="3">
    <location>
        <begin position="143"/>
        <end position="354"/>
    </location>
</feature>
<dbReference type="PANTHER" id="PTHR43156">
    <property type="entry name" value="STAGE II SPORULATION PROTEIN E-RELATED"/>
    <property type="match status" value="1"/>
</dbReference>